<name>A0A9X2MEQ6_9FIRM</name>
<accession>A0A9X2MEQ6</accession>
<dbReference type="PANTHER" id="PTHR34408:SF1">
    <property type="entry name" value="GLYCOSYL HYDROLASE FAMILY 19 DOMAIN-CONTAINING PROTEIN HI_1415"/>
    <property type="match status" value="1"/>
</dbReference>
<dbReference type="PROSITE" id="PS51781">
    <property type="entry name" value="SH3B"/>
    <property type="match status" value="3"/>
</dbReference>
<evidence type="ECO:0000256" key="2">
    <source>
        <dbReference type="ARBA" id="ARBA00022670"/>
    </source>
</evidence>
<sequence>MSISKNYIMAGMLASALVVPLSDVTDSHASEIRVTTARVHFRTGAGTNYSSMGVLDEGTKVTYLSSSGNWTKVQYNSKTGYICSDYLEKEQSTSTTSTMYVTPDVGLNVRKGPGTSYSKITKLSKGTAVTVHSTSNGWSKITANGVEGYVSSEYLSSKKPSSSNGSTSTTKTMYVTPDVGLNVRKGPGTSYSKITKLSKGTAVTVHSTSNGWSKITANGVEGYVSSEYLSSKKPSTGSSDSSNSSGSTSSSVNAVLNLAAKQLGKPYVWGAQGPSSFDCSGLTYYVYKNAAGVTLPRVSSDQSRYGTTVSKSNLKAGDLVFFDTSGSNNGAVSHVGIYVGNGEMIHASSSKEKIVQVSIETSYWNNAYVRAKRVL</sequence>
<dbReference type="GO" id="GO:0008234">
    <property type="term" value="F:cysteine-type peptidase activity"/>
    <property type="evidence" value="ECO:0007669"/>
    <property type="project" value="UniProtKB-KW"/>
</dbReference>
<organism evidence="8 9">
    <name type="scientific">Terrisporobacter muris</name>
    <dbReference type="NCBI Taxonomy" id="2963284"/>
    <lineage>
        <taxon>Bacteria</taxon>
        <taxon>Bacillati</taxon>
        <taxon>Bacillota</taxon>
        <taxon>Clostridia</taxon>
        <taxon>Peptostreptococcales</taxon>
        <taxon>Peptostreptococcaceae</taxon>
        <taxon>Terrisporobacter</taxon>
    </lineage>
</organism>
<feature type="domain" description="NlpC/P60" evidence="7">
    <location>
        <begin position="249"/>
        <end position="375"/>
    </location>
</feature>
<dbReference type="Gene3D" id="3.90.1720.10">
    <property type="entry name" value="endopeptidase domain like (from Nostoc punctiforme)"/>
    <property type="match status" value="1"/>
</dbReference>
<keyword evidence="4" id="KW-0788">Thiol protease</keyword>
<gene>
    <name evidence="8" type="ORF">NSA58_19020</name>
</gene>
<evidence type="ECO:0000256" key="4">
    <source>
        <dbReference type="ARBA" id="ARBA00022807"/>
    </source>
</evidence>
<feature type="domain" description="SH3b" evidence="6">
    <location>
        <begin position="29"/>
        <end position="91"/>
    </location>
</feature>
<evidence type="ECO:0000256" key="5">
    <source>
        <dbReference type="SAM" id="MobiDB-lite"/>
    </source>
</evidence>
<dbReference type="Proteomes" id="UP001140817">
    <property type="component" value="Unassembled WGS sequence"/>
</dbReference>
<dbReference type="InterPro" id="IPR003646">
    <property type="entry name" value="SH3-like_bac-type"/>
</dbReference>
<dbReference type="Pfam" id="PF00877">
    <property type="entry name" value="NLPC_P60"/>
    <property type="match status" value="1"/>
</dbReference>
<evidence type="ECO:0000259" key="7">
    <source>
        <dbReference type="PROSITE" id="PS51935"/>
    </source>
</evidence>
<keyword evidence="3" id="KW-0378">Hydrolase</keyword>
<keyword evidence="9" id="KW-1185">Reference proteome</keyword>
<feature type="compositionally biased region" description="Low complexity" evidence="5">
    <location>
        <begin position="231"/>
        <end position="248"/>
    </location>
</feature>
<comment type="similarity">
    <text evidence="1">Belongs to the peptidase C40 family.</text>
</comment>
<dbReference type="EMBL" id="JANKBY010000441">
    <property type="protein sequence ID" value="MCR1824876.1"/>
    <property type="molecule type" value="Genomic_DNA"/>
</dbReference>
<dbReference type="AlphaFoldDB" id="A0A9X2MEQ6"/>
<evidence type="ECO:0000259" key="6">
    <source>
        <dbReference type="PROSITE" id="PS51781"/>
    </source>
</evidence>
<proteinExistence type="inferred from homology"/>
<protein>
    <submittedName>
        <fullName evidence="8">SH3 domain-containing protein</fullName>
    </submittedName>
</protein>
<dbReference type="PROSITE" id="PS51935">
    <property type="entry name" value="NLPC_P60"/>
    <property type="match status" value="1"/>
</dbReference>
<dbReference type="GO" id="GO:0006508">
    <property type="term" value="P:proteolysis"/>
    <property type="evidence" value="ECO:0007669"/>
    <property type="project" value="UniProtKB-KW"/>
</dbReference>
<feature type="domain" description="SH3b" evidence="6">
    <location>
        <begin position="96"/>
        <end position="159"/>
    </location>
</feature>
<evidence type="ECO:0000256" key="1">
    <source>
        <dbReference type="ARBA" id="ARBA00007074"/>
    </source>
</evidence>
<dbReference type="SMART" id="SM00287">
    <property type="entry name" value="SH3b"/>
    <property type="match status" value="3"/>
</dbReference>
<dbReference type="InterPro" id="IPR038765">
    <property type="entry name" value="Papain-like_cys_pep_sf"/>
</dbReference>
<dbReference type="InterPro" id="IPR000064">
    <property type="entry name" value="NLP_P60_dom"/>
</dbReference>
<keyword evidence="2" id="KW-0645">Protease</keyword>
<evidence type="ECO:0000313" key="9">
    <source>
        <dbReference type="Proteomes" id="UP001140817"/>
    </source>
</evidence>
<dbReference type="SUPFAM" id="SSF54001">
    <property type="entry name" value="Cysteine proteinases"/>
    <property type="match status" value="1"/>
</dbReference>
<comment type="caution">
    <text evidence="8">The sequence shown here is derived from an EMBL/GenBank/DDBJ whole genome shotgun (WGS) entry which is preliminary data.</text>
</comment>
<dbReference type="InterPro" id="IPR052354">
    <property type="entry name" value="Cell_Wall_Dynamics_Protein"/>
</dbReference>
<dbReference type="Pfam" id="PF08239">
    <property type="entry name" value="SH3_3"/>
    <property type="match status" value="3"/>
</dbReference>
<evidence type="ECO:0000256" key="3">
    <source>
        <dbReference type="ARBA" id="ARBA00022801"/>
    </source>
</evidence>
<feature type="region of interest" description="Disordered" evidence="5">
    <location>
        <begin position="229"/>
        <end position="248"/>
    </location>
</feature>
<dbReference type="PANTHER" id="PTHR34408">
    <property type="entry name" value="FAMILY PROTEIN, PUTATIVE-RELATED"/>
    <property type="match status" value="1"/>
</dbReference>
<dbReference type="RefSeq" id="WP_257560846.1">
    <property type="nucleotide sequence ID" value="NZ_JANKBY010000441.1"/>
</dbReference>
<evidence type="ECO:0000313" key="8">
    <source>
        <dbReference type="EMBL" id="MCR1824876.1"/>
    </source>
</evidence>
<reference evidence="8" key="1">
    <citation type="submission" date="2022-07" db="EMBL/GenBank/DDBJ databases">
        <title>Enhanced cultured diversity of the mouse gut microbiota enables custom-made synthetic communities.</title>
        <authorList>
            <person name="Afrizal A."/>
        </authorList>
    </citation>
    <scope>NUCLEOTIDE SEQUENCE</scope>
    <source>
        <strain evidence="8">DSM 29186</strain>
    </source>
</reference>
<dbReference type="Gene3D" id="2.30.30.40">
    <property type="entry name" value="SH3 Domains"/>
    <property type="match status" value="3"/>
</dbReference>
<feature type="domain" description="SH3b" evidence="6">
    <location>
        <begin position="170"/>
        <end position="233"/>
    </location>
</feature>